<sequence>MSSFRFVHAADLHLGAPLSGIARADRDLAERFASASRDAFSDLVSRTIELGAALFVISGDVYDGEWRDASIGLFFARELGRLDRAGVKVAMVKGNHDADSVVTRAITAPESVAQFPSKKPATVRLDELKVALHGQSFADRAAPDNLARGYPAPVPGWFNIGLLHTSCGGYAAHETYAPCSVEELRLKGYDYWALGHVHMHEELSQDPWIVFPGCMQGRSVRECGPKGAVVVDVEDGRVVSAERLLVDRARFAIAEVDLADVADEASALRRIEEAAAPHVAEAEGRLLAVRVTLHGETPLHLPFAAARGRIAEEAQAALHRLGADVWLEKLKLATSSPAAAAERAPELKSLDLAGLMEGIDDDPEFLARAAETLQAMGARLPAASSDEPALADDLAGLLAEARALALGRLGA</sequence>
<evidence type="ECO:0000313" key="3">
    <source>
        <dbReference type="EMBL" id="QZO00787.1"/>
    </source>
</evidence>
<dbReference type="EMBL" id="CP081869">
    <property type="protein sequence ID" value="QZO00787.1"/>
    <property type="molecule type" value="Genomic_DNA"/>
</dbReference>
<keyword evidence="3" id="KW-0269">Exonuclease</keyword>
<evidence type="ECO:0000256" key="1">
    <source>
        <dbReference type="ARBA" id="ARBA00022801"/>
    </source>
</evidence>
<organism evidence="3 4">
    <name type="scientific">Chenggangzhangella methanolivorans</name>
    <dbReference type="NCBI Taxonomy" id="1437009"/>
    <lineage>
        <taxon>Bacteria</taxon>
        <taxon>Pseudomonadati</taxon>
        <taxon>Pseudomonadota</taxon>
        <taxon>Alphaproteobacteria</taxon>
        <taxon>Hyphomicrobiales</taxon>
        <taxon>Methylopilaceae</taxon>
        <taxon>Chenggangzhangella</taxon>
    </lineage>
</organism>
<gene>
    <name evidence="3" type="ORF">K6K41_03680</name>
</gene>
<keyword evidence="3" id="KW-0540">Nuclease</keyword>
<dbReference type="KEGG" id="cmet:K6K41_03680"/>
<dbReference type="Pfam" id="PF00149">
    <property type="entry name" value="Metallophos"/>
    <property type="match status" value="1"/>
</dbReference>
<evidence type="ECO:0000313" key="4">
    <source>
        <dbReference type="Proteomes" id="UP000825701"/>
    </source>
</evidence>
<accession>A0A9E6RGV4</accession>
<dbReference type="InterPro" id="IPR004843">
    <property type="entry name" value="Calcineurin-like_PHP"/>
</dbReference>
<dbReference type="PANTHER" id="PTHR30337">
    <property type="entry name" value="COMPONENT OF ATP-DEPENDENT DSDNA EXONUCLEASE"/>
    <property type="match status" value="1"/>
</dbReference>
<evidence type="ECO:0000259" key="2">
    <source>
        <dbReference type="Pfam" id="PF00149"/>
    </source>
</evidence>
<dbReference type="CDD" id="cd00840">
    <property type="entry name" value="MPP_Mre11_N"/>
    <property type="match status" value="1"/>
</dbReference>
<dbReference type="AlphaFoldDB" id="A0A9E6RGV4"/>
<dbReference type="GO" id="GO:0004527">
    <property type="term" value="F:exonuclease activity"/>
    <property type="evidence" value="ECO:0007669"/>
    <property type="project" value="UniProtKB-KW"/>
</dbReference>
<reference evidence="3" key="1">
    <citation type="submission" date="2021-08" db="EMBL/GenBank/DDBJ databases">
        <authorList>
            <person name="Zhang H."/>
            <person name="Xu M."/>
            <person name="Yu Z."/>
            <person name="Yang L."/>
            <person name="Cai Y."/>
        </authorList>
    </citation>
    <scope>NUCLEOTIDE SEQUENCE</scope>
    <source>
        <strain evidence="3">CHL1</strain>
    </source>
</reference>
<proteinExistence type="predicted"/>
<dbReference type="InterPro" id="IPR029052">
    <property type="entry name" value="Metallo-depent_PP-like"/>
</dbReference>
<dbReference type="SUPFAM" id="SSF56300">
    <property type="entry name" value="Metallo-dependent phosphatases"/>
    <property type="match status" value="1"/>
</dbReference>
<dbReference type="Proteomes" id="UP000825701">
    <property type="component" value="Chromosome"/>
</dbReference>
<dbReference type="RefSeq" id="WP_261403974.1">
    <property type="nucleotide sequence ID" value="NZ_CP081869.1"/>
</dbReference>
<protein>
    <submittedName>
        <fullName evidence="3">DNA repair exonuclease</fullName>
    </submittedName>
</protein>
<dbReference type="Gene3D" id="3.60.21.10">
    <property type="match status" value="1"/>
</dbReference>
<name>A0A9E6RGV4_9HYPH</name>
<keyword evidence="4" id="KW-1185">Reference proteome</keyword>
<dbReference type="InterPro" id="IPR050535">
    <property type="entry name" value="DNA_Repair-Maintenance_Comp"/>
</dbReference>
<dbReference type="PANTHER" id="PTHR30337:SF7">
    <property type="entry name" value="PHOSPHOESTERASE"/>
    <property type="match status" value="1"/>
</dbReference>
<dbReference type="PIRSF" id="PIRSF033091">
    <property type="entry name" value="Pesterase_YhaO"/>
    <property type="match status" value="1"/>
</dbReference>
<dbReference type="InterPro" id="IPR041796">
    <property type="entry name" value="Mre11_N"/>
</dbReference>
<keyword evidence="1" id="KW-0378">Hydrolase</keyword>
<dbReference type="InterPro" id="IPR014576">
    <property type="entry name" value="Pesterase_YhaO"/>
</dbReference>
<feature type="domain" description="Calcineurin-like phosphoesterase" evidence="2">
    <location>
        <begin position="4"/>
        <end position="198"/>
    </location>
</feature>